<evidence type="ECO:0000313" key="2">
    <source>
        <dbReference type="EMBL" id="PWA52312.1"/>
    </source>
</evidence>
<feature type="region of interest" description="Disordered" evidence="1">
    <location>
        <begin position="1"/>
        <end position="24"/>
    </location>
</feature>
<evidence type="ECO:0000256" key="1">
    <source>
        <dbReference type="SAM" id="MobiDB-lite"/>
    </source>
</evidence>
<protein>
    <submittedName>
        <fullName evidence="2">Uncharacterized protein</fullName>
    </submittedName>
</protein>
<name>A0A2U1LTI1_ARTAN</name>
<dbReference type="AlphaFoldDB" id="A0A2U1LTI1"/>
<dbReference type="Proteomes" id="UP000245207">
    <property type="component" value="Unassembled WGS sequence"/>
</dbReference>
<dbReference type="OrthoDB" id="692779at2759"/>
<reference evidence="2 3" key="1">
    <citation type="journal article" date="2018" name="Mol. Plant">
        <title>The genome of Artemisia annua provides insight into the evolution of Asteraceae family and artemisinin biosynthesis.</title>
        <authorList>
            <person name="Shen Q."/>
            <person name="Zhang L."/>
            <person name="Liao Z."/>
            <person name="Wang S."/>
            <person name="Yan T."/>
            <person name="Shi P."/>
            <person name="Liu M."/>
            <person name="Fu X."/>
            <person name="Pan Q."/>
            <person name="Wang Y."/>
            <person name="Lv Z."/>
            <person name="Lu X."/>
            <person name="Zhang F."/>
            <person name="Jiang W."/>
            <person name="Ma Y."/>
            <person name="Chen M."/>
            <person name="Hao X."/>
            <person name="Li L."/>
            <person name="Tang Y."/>
            <person name="Lv G."/>
            <person name="Zhou Y."/>
            <person name="Sun X."/>
            <person name="Brodelius P.E."/>
            <person name="Rose J.K.C."/>
            <person name="Tang K."/>
        </authorList>
    </citation>
    <scope>NUCLEOTIDE SEQUENCE [LARGE SCALE GENOMIC DNA]</scope>
    <source>
        <strain evidence="3">cv. Huhao1</strain>
        <tissue evidence="2">Leaf</tissue>
    </source>
</reference>
<accession>A0A2U1LTI1</accession>
<gene>
    <name evidence="2" type="ORF">CTI12_AA455800</name>
</gene>
<dbReference type="EMBL" id="PKPP01007832">
    <property type="protein sequence ID" value="PWA52312.1"/>
    <property type="molecule type" value="Genomic_DNA"/>
</dbReference>
<evidence type="ECO:0000313" key="3">
    <source>
        <dbReference type="Proteomes" id="UP000245207"/>
    </source>
</evidence>
<comment type="caution">
    <text evidence="2">The sequence shown here is derived from an EMBL/GenBank/DDBJ whole genome shotgun (WGS) entry which is preliminary data.</text>
</comment>
<sequence length="110" mass="12228">MDTLADLNYSTTTEGRSSNFSQCSSLSSVSDHDIEFTQTDNGRSTSTSQKWKKLMKKLVQRSKKSLYGSSKTVVYGYDAVSYSLNVDDGNHSDEYYLYGSRCSQALGECS</sequence>
<proteinExistence type="predicted"/>
<keyword evidence="3" id="KW-1185">Reference proteome</keyword>
<organism evidence="2 3">
    <name type="scientific">Artemisia annua</name>
    <name type="common">Sweet wormwood</name>
    <dbReference type="NCBI Taxonomy" id="35608"/>
    <lineage>
        <taxon>Eukaryota</taxon>
        <taxon>Viridiplantae</taxon>
        <taxon>Streptophyta</taxon>
        <taxon>Embryophyta</taxon>
        <taxon>Tracheophyta</taxon>
        <taxon>Spermatophyta</taxon>
        <taxon>Magnoliopsida</taxon>
        <taxon>eudicotyledons</taxon>
        <taxon>Gunneridae</taxon>
        <taxon>Pentapetalae</taxon>
        <taxon>asterids</taxon>
        <taxon>campanulids</taxon>
        <taxon>Asterales</taxon>
        <taxon>Asteraceae</taxon>
        <taxon>Asteroideae</taxon>
        <taxon>Anthemideae</taxon>
        <taxon>Artemisiinae</taxon>
        <taxon>Artemisia</taxon>
    </lineage>
</organism>